<evidence type="ECO:0000256" key="2">
    <source>
        <dbReference type="ARBA" id="ARBA00022481"/>
    </source>
</evidence>
<organism evidence="7 8">
    <name type="scientific">Paraburkholderia monticola</name>
    <dbReference type="NCBI Taxonomy" id="1399968"/>
    <lineage>
        <taxon>Bacteria</taxon>
        <taxon>Pseudomonadati</taxon>
        <taxon>Pseudomonadota</taxon>
        <taxon>Betaproteobacteria</taxon>
        <taxon>Burkholderiales</taxon>
        <taxon>Burkholderiaceae</taxon>
        <taxon>Paraburkholderia</taxon>
    </lineage>
</organism>
<protein>
    <submittedName>
        <fullName evidence="7">Chemotaxis protein</fullName>
    </submittedName>
</protein>
<dbReference type="RefSeq" id="WP_062133434.1">
    <property type="nucleotide sequence ID" value="NZ_LRBG01000037.1"/>
</dbReference>
<dbReference type="GO" id="GO:0005886">
    <property type="term" value="C:plasma membrane"/>
    <property type="evidence" value="ECO:0007669"/>
    <property type="project" value="TreeGrafter"/>
</dbReference>
<dbReference type="PANTHER" id="PTHR43531:SF14">
    <property type="entry name" value="METHYL-ACCEPTING CHEMOTAXIS PROTEIN I-RELATED"/>
    <property type="match status" value="1"/>
</dbReference>
<dbReference type="AlphaFoldDB" id="A0A149PH06"/>
<reference evidence="7 8" key="1">
    <citation type="journal article" date="2015" name="Int. J. Syst. Evol. Microbiol.">
        <title>Burkholderia monticola sp. nov., isolated from mountain soil.</title>
        <authorList>
            <person name="Baek I."/>
            <person name="Seo B."/>
            <person name="Lee I."/>
            <person name="Yi H."/>
            <person name="Chun J."/>
        </authorList>
    </citation>
    <scope>NUCLEOTIDE SEQUENCE [LARGE SCALE GENOMIC DNA]</scope>
    <source>
        <strain evidence="7 8">JC2948</strain>
    </source>
</reference>
<accession>A0A149PH06</accession>
<comment type="subcellular location">
    <subcellularLocation>
        <location evidence="1">Membrane</location>
    </subcellularLocation>
</comment>
<sequence length="382" mass="40542">MRKFVPTIRLRLALAFGVPVLLTLASSFIANRTIVWQVRAADSDSSAATWLLAIAAVTVAMLTYSYFHLYRVVCDGLGRQTRSFQYLAETLDLSRRSSARRMDEFGRGAVWFDRFMRRVEDTVLAVLASTESVSAATRQIAAGNMDLSSRTEEQAASLEQTVASMAELTGTVAQNTDSAREADGLATRASSLADRGNEAVQALVATIARIETESRRISDITSLIEGIAFQTNILALNAAVEAARAGDQGRGFAVVAGEVRVLAQRSSSAAKEIKTLIEASAAMVRDGSSQAEKAGAAIEQVKHAIVEVSTVVAEISLASARQSQGILQVAGVVAQMDQVTQQNAALVEQAGAAAHSLDEQIAHVRGVLAAFRVSDRSLASAA</sequence>
<proteinExistence type="inferred from homology"/>
<name>A0A149PH06_9BURK</name>
<evidence type="ECO:0000256" key="4">
    <source>
        <dbReference type="PROSITE-ProRule" id="PRU00284"/>
    </source>
</evidence>
<evidence type="ECO:0000256" key="3">
    <source>
        <dbReference type="ARBA" id="ARBA00029447"/>
    </source>
</evidence>
<dbReference type="Pfam" id="PF00015">
    <property type="entry name" value="MCPsignal"/>
    <property type="match status" value="1"/>
</dbReference>
<dbReference type="PANTHER" id="PTHR43531">
    <property type="entry name" value="PROTEIN ICFG"/>
    <property type="match status" value="1"/>
</dbReference>
<dbReference type="PRINTS" id="PR00260">
    <property type="entry name" value="CHEMTRNSDUCR"/>
</dbReference>
<dbReference type="InterPro" id="IPR051310">
    <property type="entry name" value="MCP_chemotaxis"/>
</dbReference>
<keyword evidence="8" id="KW-1185">Reference proteome</keyword>
<dbReference type="Gene3D" id="1.10.287.950">
    <property type="entry name" value="Methyl-accepting chemotaxis protein"/>
    <property type="match status" value="1"/>
</dbReference>
<dbReference type="GO" id="GO:0007165">
    <property type="term" value="P:signal transduction"/>
    <property type="evidence" value="ECO:0007669"/>
    <property type="project" value="UniProtKB-KW"/>
</dbReference>
<dbReference type="OrthoDB" id="9147953at2"/>
<evidence type="ECO:0000256" key="5">
    <source>
        <dbReference type="SAM" id="Phobius"/>
    </source>
</evidence>
<dbReference type="Proteomes" id="UP000075613">
    <property type="component" value="Unassembled WGS sequence"/>
</dbReference>
<keyword evidence="4" id="KW-0807">Transducer</keyword>
<comment type="caution">
    <text evidence="7">The sequence shown here is derived from an EMBL/GenBank/DDBJ whole genome shotgun (WGS) entry which is preliminary data.</text>
</comment>
<dbReference type="InterPro" id="IPR004089">
    <property type="entry name" value="MCPsignal_dom"/>
</dbReference>
<evidence type="ECO:0000313" key="8">
    <source>
        <dbReference type="Proteomes" id="UP000075613"/>
    </source>
</evidence>
<dbReference type="GO" id="GO:0004888">
    <property type="term" value="F:transmembrane signaling receptor activity"/>
    <property type="evidence" value="ECO:0007669"/>
    <property type="project" value="InterPro"/>
</dbReference>
<evidence type="ECO:0000259" key="6">
    <source>
        <dbReference type="PROSITE" id="PS50111"/>
    </source>
</evidence>
<dbReference type="EMBL" id="LRBG01000037">
    <property type="protein sequence ID" value="KXU84302.1"/>
    <property type="molecule type" value="Genomic_DNA"/>
</dbReference>
<comment type="similarity">
    <text evidence="3">Belongs to the methyl-accepting chemotaxis (MCP) protein family.</text>
</comment>
<keyword evidence="2" id="KW-0488">Methylation</keyword>
<dbReference type="GO" id="GO:0006935">
    <property type="term" value="P:chemotaxis"/>
    <property type="evidence" value="ECO:0007669"/>
    <property type="project" value="InterPro"/>
</dbReference>
<dbReference type="InterPro" id="IPR004090">
    <property type="entry name" value="Chemotax_Me-accpt_rcpt"/>
</dbReference>
<dbReference type="CDD" id="cd11386">
    <property type="entry name" value="MCP_signal"/>
    <property type="match status" value="1"/>
</dbReference>
<keyword evidence="5" id="KW-0472">Membrane</keyword>
<dbReference type="SUPFAM" id="SSF58104">
    <property type="entry name" value="Methyl-accepting chemotaxis protein (MCP) signaling domain"/>
    <property type="match status" value="1"/>
</dbReference>
<gene>
    <name evidence="7" type="ORF">CI15_26400</name>
</gene>
<evidence type="ECO:0000313" key="7">
    <source>
        <dbReference type="EMBL" id="KXU84302.1"/>
    </source>
</evidence>
<keyword evidence="5" id="KW-0812">Transmembrane</keyword>
<dbReference type="PROSITE" id="PS50111">
    <property type="entry name" value="CHEMOTAXIS_TRANSDUC_2"/>
    <property type="match status" value="1"/>
</dbReference>
<feature type="domain" description="Methyl-accepting transducer" evidence="6">
    <location>
        <begin position="129"/>
        <end position="358"/>
    </location>
</feature>
<dbReference type="FunFam" id="1.10.287.950:FF:000001">
    <property type="entry name" value="Methyl-accepting chemotaxis sensory transducer"/>
    <property type="match status" value="1"/>
</dbReference>
<dbReference type="STRING" id="1399968.CI15_26400"/>
<dbReference type="SMART" id="SM00283">
    <property type="entry name" value="MA"/>
    <property type="match status" value="1"/>
</dbReference>
<evidence type="ECO:0000256" key="1">
    <source>
        <dbReference type="ARBA" id="ARBA00004370"/>
    </source>
</evidence>
<keyword evidence="5" id="KW-1133">Transmembrane helix</keyword>
<feature type="transmembrane region" description="Helical" evidence="5">
    <location>
        <begin position="50"/>
        <end position="69"/>
    </location>
</feature>